<evidence type="ECO:0000313" key="5">
    <source>
        <dbReference type="Proteomes" id="UP001147782"/>
    </source>
</evidence>
<protein>
    <recommendedName>
        <fullName evidence="6">NAD(P)-binding protein</fullName>
    </recommendedName>
</protein>
<comment type="similarity">
    <text evidence="1 3">Belongs to the short-chain dehydrogenases/reductases (SDR) family.</text>
</comment>
<organism evidence="4 5">
    <name type="scientific">Penicillium cataractarum</name>
    <dbReference type="NCBI Taxonomy" id="2100454"/>
    <lineage>
        <taxon>Eukaryota</taxon>
        <taxon>Fungi</taxon>
        <taxon>Dikarya</taxon>
        <taxon>Ascomycota</taxon>
        <taxon>Pezizomycotina</taxon>
        <taxon>Eurotiomycetes</taxon>
        <taxon>Eurotiomycetidae</taxon>
        <taxon>Eurotiales</taxon>
        <taxon>Aspergillaceae</taxon>
        <taxon>Penicillium</taxon>
    </lineage>
</organism>
<dbReference type="Gene3D" id="3.40.50.720">
    <property type="entry name" value="NAD(P)-binding Rossmann-like Domain"/>
    <property type="match status" value="1"/>
</dbReference>
<evidence type="ECO:0000313" key="4">
    <source>
        <dbReference type="EMBL" id="KAJ5378269.1"/>
    </source>
</evidence>
<reference evidence="4" key="2">
    <citation type="journal article" date="2023" name="IMA Fungus">
        <title>Comparative genomic study of the Penicillium genus elucidates a diverse pangenome and 15 lateral gene transfer events.</title>
        <authorList>
            <person name="Petersen C."/>
            <person name="Sorensen T."/>
            <person name="Nielsen M.R."/>
            <person name="Sondergaard T.E."/>
            <person name="Sorensen J.L."/>
            <person name="Fitzpatrick D.A."/>
            <person name="Frisvad J.C."/>
            <person name="Nielsen K.L."/>
        </authorList>
    </citation>
    <scope>NUCLEOTIDE SEQUENCE</scope>
    <source>
        <strain evidence="4">IBT 29864</strain>
    </source>
</reference>
<keyword evidence="2" id="KW-0560">Oxidoreductase</keyword>
<keyword evidence="5" id="KW-1185">Reference proteome</keyword>
<evidence type="ECO:0000256" key="3">
    <source>
        <dbReference type="RuleBase" id="RU000363"/>
    </source>
</evidence>
<evidence type="ECO:0000256" key="1">
    <source>
        <dbReference type="ARBA" id="ARBA00006484"/>
    </source>
</evidence>
<dbReference type="InterPro" id="IPR036291">
    <property type="entry name" value="NAD(P)-bd_dom_sf"/>
</dbReference>
<dbReference type="OrthoDB" id="1274115at2759"/>
<evidence type="ECO:0000256" key="2">
    <source>
        <dbReference type="ARBA" id="ARBA00023002"/>
    </source>
</evidence>
<dbReference type="GO" id="GO:0016491">
    <property type="term" value="F:oxidoreductase activity"/>
    <property type="evidence" value="ECO:0007669"/>
    <property type="project" value="UniProtKB-KW"/>
</dbReference>
<dbReference type="Pfam" id="PF00106">
    <property type="entry name" value="adh_short"/>
    <property type="match status" value="1"/>
</dbReference>
<dbReference type="Proteomes" id="UP001147782">
    <property type="component" value="Unassembled WGS sequence"/>
</dbReference>
<comment type="caution">
    <text evidence="4">The sequence shown here is derived from an EMBL/GenBank/DDBJ whole genome shotgun (WGS) entry which is preliminary data.</text>
</comment>
<gene>
    <name evidence="4" type="ORF">N7496_005678</name>
</gene>
<dbReference type="PRINTS" id="PR00080">
    <property type="entry name" value="SDRFAMILY"/>
</dbReference>
<dbReference type="RefSeq" id="XP_056557132.1">
    <property type="nucleotide sequence ID" value="XM_056698607.1"/>
</dbReference>
<dbReference type="PANTHER" id="PTHR43976">
    <property type="entry name" value="SHORT CHAIN DEHYDROGENASE"/>
    <property type="match status" value="1"/>
</dbReference>
<dbReference type="PANTHER" id="PTHR43976:SF16">
    <property type="entry name" value="SHORT-CHAIN DEHYDROGENASE_REDUCTASE FAMILY PROTEIN"/>
    <property type="match status" value="1"/>
</dbReference>
<dbReference type="InterPro" id="IPR002347">
    <property type="entry name" value="SDR_fam"/>
</dbReference>
<reference evidence="4" key="1">
    <citation type="submission" date="2022-11" db="EMBL/GenBank/DDBJ databases">
        <authorList>
            <person name="Petersen C."/>
        </authorList>
    </citation>
    <scope>NUCLEOTIDE SEQUENCE</scope>
    <source>
        <strain evidence="4">IBT 29864</strain>
    </source>
</reference>
<dbReference type="EMBL" id="JAPZBS010000004">
    <property type="protein sequence ID" value="KAJ5378269.1"/>
    <property type="molecule type" value="Genomic_DNA"/>
</dbReference>
<dbReference type="AlphaFoldDB" id="A0A9W9SIC7"/>
<evidence type="ECO:0008006" key="6">
    <source>
        <dbReference type="Google" id="ProtNLM"/>
    </source>
</evidence>
<sequence>MASTDNPLPSQLTWMVTGCSSGLGKLFIPAVLERGDRIIATARKIDSLREFADHRDVRLLQLDVTASEAEIRRKVTEALSFSGRIDVLVNNAGYVMSSVWEEIQMESLQHQFETNVFGPMRLTQVVLKHMRPRRSGSILFMSSIAGWLGVAGGGPYSASKFALEGAVESLHEEVKQFGIKVHLLVLGQFRTNILGDGRSKFTRPADSLADYDTVVETLRTRQQQTNGKQPGCPKRAVELARDVVRQEGSVLGKTELPLRIFMGSDAIATVRTKCRSTLAILEKYEAIATATDIPGADPVQQYS</sequence>
<name>A0A9W9SIC7_9EURO</name>
<dbReference type="GeneID" id="81437786"/>
<dbReference type="PRINTS" id="PR00081">
    <property type="entry name" value="GDHRDH"/>
</dbReference>
<dbReference type="InterPro" id="IPR051911">
    <property type="entry name" value="SDR_oxidoreductase"/>
</dbReference>
<accession>A0A9W9SIC7</accession>
<dbReference type="CDD" id="cd05374">
    <property type="entry name" value="17beta-HSD-like_SDR_c"/>
    <property type="match status" value="1"/>
</dbReference>
<proteinExistence type="inferred from homology"/>
<dbReference type="SUPFAM" id="SSF51735">
    <property type="entry name" value="NAD(P)-binding Rossmann-fold domains"/>
    <property type="match status" value="1"/>
</dbReference>